<evidence type="ECO:0000256" key="2">
    <source>
        <dbReference type="ARBA" id="ARBA00022448"/>
    </source>
</evidence>
<keyword evidence="6" id="KW-0472">Membrane</keyword>
<dbReference type="InterPro" id="IPR003593">
    <property type="entry name" value="AAA+_ATPase"/>
</dbReference>
<dbReference type="GO" id="GO:0016887">
    <property type="term" value="F:ATP hydrolysis activity"/>
    <property type="evidence" value="ECO:0007669"/>
    <property type="project" value="InterPro"/>
</dbReference>
<evidence type="ECO:0000256" key="3">
    <source>
        <dbReference type="ARBA" id="ARBA00022475"/>
    </source>
</evidence>
<name>A0A133YCK9_9FIRM</name>
<sequence>MSKVILQLKDLSKTFFQNTLQERKGLDHFNLTLNEGDFGVIVGGNGAGKSTLMNIIAGKLNLDQGQIILDDVELTNLKDYQRAKWLSRVPQDPSLGTAPRMTLLQNMAIASKRGQKRNFTFSVCDKDIAFYRACLKELGLGLEERLELPMEYLSGGQRQAVTLLMATLADSKLLLLDEHTAALDPKTQRLVMQLTEKLIKKKKLTTLMITHSLTDAITYGNRLFILSQGKLFRQFDAEEKAKLTAEDLFRILEKSNEMLL</sequence>
<organism evidence="8 9">
    <name type="scientific">Amygdalobacter nucleatus</name>
    <dbReference type="NCBI Taxonomy" id="3029274"/>
    <lineage>
        <taxon>Bacteria</taxon>
        <taxon>Bacillati</taxon>
        <taxon>Bacillota</taxon>
        <taxon>Clostridia</taxon>
        <taxon>Eubacteriales</taxon>
        <taxon>Oscillospiraceae</taxon>
        <taxon>Amygdalobacter</taxon>
    </lineage>
</organism>
<evidence type="ECO:0000259" key="7">
    <source>
        <dbReference type="PROSITE" id="PS50893"/>
    </source>
</evidence>
<evidence type="ECO:0000256" key="1">
    <source>
        <dbReference type="ARBA" id="ARBA00004202"/>
    </source>
</evidence>
<dbReference type="Pfam" id="PF00005">
    <property type="entry name" value="ABC_tran"/>
    <property type="match status" value="1"/>
</dbReference>
<evidence type="ECO:0000313" key="9">
    <source>
        <dbReference type="Proteomes" id="UP000070080"/>
    </source>
</evidence>
<protein>
    <submittedName>
        <fullName evidence="8">ABC transporter, ATP-binding protein</fullName>
    </submittedName>
</protein>
<dbReference type="InterPro" id="IPR027417">
    <property type="entry name" value="P-loop_NTPase"/>
</dbReference>
<dbReference type="InterPro" id="IPR050166">
    <property type="entry name" value="ABC_transporter_ATP-bind"/>
</dbReference>
<evidence type="ECO:0000313" key="8">
    <source>
        <dbReference type="EMBL" id="KXB40901.1"/>
    </source>
</evidence>
<dbReference type="SMART" id="SM00382">
    <property type="entry name" value="AAA"/>
    <property type="match status" value="1"/>
</dbReference>
<dbReference type="GO" id="GO:0005886">
    <property type="term" value="C:plasma membrane"/>
    <property type="evidence" value="ECO:0007669"/>
    <property type="project" value="UniProtKB-SubCell"/>
</dbReference>
<keyword evidence="3" id="KW-1003">Cell membrane</keyword>
<dbReference type="OrthoDB" id="9776369at2"/>
<dbReference type="Gene3D" id="3.40.50.300">
    <property type="entry name" value="P-loop containing nucleotide triphosphate hydrolases"/>
    <property type="match status" value="1"/>
</dbReference>
<dbReference type="Proteomes" id="UP000070080">
    <property type="component" value="Unassembled WGS sequence"/>
</dbReference>
<dbReference type="PROSITE" id="PS00211">
    <property type="entry name" value="ABC_TRANSPORTER_1"/>
    <property type="match status" value="1"/>
</dbReference>
<accession>A0A133YCK9</accession>
<dbReference type="PATRIC" id="fig|1497955.3.peg.753"/>
<evidence type="ECO:0000256" key="6">
    <source>
        <dbReference type="ARBA" id="ARBA00023136"/>
    </source>
</evidence>
<dbReference type="PANTHER" id="PTHR42788:SF7">
    <property type="entry name" value="NITRATE ABC TRANSPORTER ATP-BINDING PROTEIN"/>
    <property type="match status" value="1"/>
</dbReference>
<dbReference type="GO" id="GO:0005524">
    <property type="term" value="F:ATP binding"/>
    <property type="evidence" value="ECO:0007669"/>
    <property type="project" value="UniProtKB-KW"/>
</dbReference>
<keyword evidence="2" id="KW-0813">Transport</keyword>
<dbReference type="SUPFAM" id="SSF52540">
    <property type="entry name" value="P-loop containing nucleoside triphosphate hydrolases"/>
    <property type="match status" value="1"/>
</dbReference>
<dbReference type="AlphaFoldDB" id="A0A133YCK9"/>
<reference evidence="9" key="1">
    <citation type="submission" date="2016-01" db="EMBL/GenBank/DDBJ databases">
        <authorList>
            <person name="Mitreva M."/>
            <person name="Pepin K.H."/>
            <person name="Mihindukulasuriya K.A."/>
            <person name="Fulton R."/>
            <person name="Fronick C."/>
            <person name="O'Laughlin M."/>
            <person name="Miner T."/>
            <person name="Herter B."/>
            <person name="Rosa B.A."/>
            <person name="Cordes M."/>
            <person name="Tomlinson C."/>
            <person name="Wollam A."/>
            <person name="Palsikar V.B."/>
            <person name="Mardis E.R."/>
            <person name="Wilson R.K."/>
        </authorList>
    </citation>
    <scope>NUCLEOTIDE SEQUENCE [LARGE SCALE GENOMIC DNA]</scope>
    <source>
        <strain evidence="9">KA00274</strain>
    </source>
</reference>
<gene>
    <name evidence="8" type="ORF">HMPREF1872_00778</name>
</gene>
<dbReference type="InterPro" id="IPR017871">
    <property type="entry name" value="ABC_transporter-like_CS"/>
</dbReference>
<proteinExistence type="predicted"/>
<dbReference type="InterPro" id="IPR003439">
    <property type="entry name" value="ABC_transporter-like_ATP-bd"/>
</dbReference>
<comment type="subcellular location">
    <subcellularLocation>
        <location evidence="1">Cell membrane</location>
        <topology evidence="1">Peripheral membrane protein</topology>
    </subcellularLocation>
</comment>
<evidence type="ECO:0000256" key="4">
    <source>
        <dbReference type="ARBA" id="ARBA00022741"/>
    </source>
</evidence>
<dbReference type="PROSITE" id="PS50893">
    <property type="entry name" value="ABC_TRANSPORTER_2"/>
    <property type="match status" value="1"/>
</dbReference>
<keyword evidence="5 8" id="KW-0067">ATP-binding</keyword>
<keyword evidence="9" id="KW-1185">Reference proteome</keyword>
<dbReference type="EMBL" id="LSCV01000023">
    <property type="protein sequence ID" value="KXB40901.1"/>
    <property type="molecule type" value="Genomic_DNA"/>
</dbReference>
<keyword evidence="4" id="KW-0547">Nucleotide-binding</keyword>
<dbReference type="RefSeq" id="WP_066714079.1">
    <property type="nucleotide sequence ID" value="NZ_CP118869.1"/>
</dbReference>
<dbReference type="PANTHER" id="PTHR42788">
    <property type="entry name" value="TAURINE IMPORT ATP-BINDING PROTEIN-RELATED"/>
    <property type="match status" value="1"/>
</dbReference>
<dbReference type="STRING" id="1497955.HMPREF1872_00778"/>
<evidence type="ECO:0000256" key="5">
    <source>
        <dbReference type="ARBA" id="ARBA00022840"/>
    </source>
</evidence>
<comment type="caution">
    <text evidence="8">The sequence shown here is derived from an EMBL/GenBank/DDBJ whole genome shotgun (WGS) entry which is preliminary data.</text>
</comment>
<feature type="domain" description="ABC transporter" evidence="7">
    <location>
        <begin position="6"/>
        <end position="253"/>
    </location>
</feature>